<dbReference type="Pfam" id="PF00194">
    <property type="entry name" value="Carb_anhydrase"/>
    <property type="match status" value="1"/>
</dbReference>
<evidence type="ECO:0000256" key="7">
    <source>
        <dbReference type="ARBA" id="ARBA00022833"/>
    </source>
</evidence>
<dbReference type="InterPro" id="IPR036398">
    <property type="entry name" value="CA_dom_sf"/>
</dbReference>
<dbReference type="PROSITE" id="PS00162">
    <property type="entry name" value="ALPHA_CA_1"/>
    <property type="match status" value="1"/>
</dbReference>
<evidence type="ECO:0000259" key="11">
    <source>
        <dbReference type="PROSITE" id="PS51144"/>
    </source>
</evidence>
<dbReference type="SMART" id="SM01057">
    <property type="entry name" value="Carb_anhydrase"/>
    <property type="match status" value="1"/>
</dbReference>
<evidence type="ECO:0000256" key="2">
    <source>
        <dbReference type="ARBA" id="ARBA00002904"/>
    </source>
</evidence>
<dbReference type="Gene3D" id="3.10.200.10">
    <property type="entry name" value="Alpha carbonic anhydrase"/>
    <property type="match status" value="1"/>
</dbReference>
<evidence type="ECO:0000256" key="9">
    <source>
        <dbReference type="ARBA" id="ARBA00048348"/>
    </source>
</evidence>
<organism evidence="12 13">
    <name type="scientific">Sediminitomix flava</name>
    <dbReference type="NCBI Taxonomy" id="379075"/>
    <lineage>
        <taxon>Bacteria</taxon>
        <taxon>Pseudomonadati</taxon>
        <taxon>Bacteroidota</taxon>
        <taxon>Cytophagia</taxon>
        <taxon>Cytophagales</taxon>
        <taxon>Flammeovirgaceae</taxon>
        <taxon>Sediminitomix</taxon>
    </lineage>
</organism>
<dbReference type="AlphaFoldDB" id="A0A316A3R7"/>
<dbReference type="InterPro" id="IPR023561">
    <property type="entry name" value="Carbonic_anhydrase_a-class"/>
</dbReference>
<dbReference type="Proteomes" id="UP000245535">
    <property type="component" value="Unassembled WGS sequence"/>
</dbReference>
<protein>
    <recommendedName>
        <fullName evidence="5 10">Carbonic anhydrase</fullName>
        <ecNumber evidence="4 10">4.2.1.1</ecNumber>
    </recommendedName>
</protein>
<evidence type="ECO:0000256" key="1">
    <source>
        <dbReference type="ARBA" id="ARBA00001947"/>
    </source>
</evidence>
<dbReference type="PANTHER" id="PTHR18952:SF265">
    <property type="entry name" value="CARBONIC ANHYDRASE"/>
    <property type="match status" value="1"/>
</dbReference>
<dbReference type="PANTHER" id="PTHR18952">
    <property type="entry name" value="CARBONIC ANHYDRASE"/>
    <property type="match status" value="1"/>
</dbReference>
<evidence type="ECO:0000256" key="8">
    <source>
        <dbReference type="ARBA" id="ARBA00023239"/>
    </source>
</evidence>
<evidence type="ECO:0000256" key="6">
    <source>
        <dbReference type="ARBA" id="ARBA00022723"/>
    </source>
</evidence>
<evidence type="ECO:0000256" key="10">
    <source>
        <dbReference type="RuleBase" id="RU367011"/>
    </source>
</evidence>
<gene>
    <name evidence="12" type="ORF">BC781_101727</name>
</gene>
<keyword evidence="13" id="KW-1185">Reference proteome</keyword>
<dbReference type="InterPro" id="IPR041891">
    <property type="entry name" value="Alpha_CA_prokaryot-like"/>
</dbReference>
<dbReference type="PROSITE" id="PS51144">
    <property type="entry name" value="ALPHA_CA_2"/>
    <property type="match status" value="1"/>
</dbReference>
<name>A0A316A3R7_SEDFL</name>
<comment type="catalytic activity">
    <reaction evidence="9 10">
        <text>hydrogencarbonate + H(+) = CO2 + H2O</text>
        <dbReference type="Rhea" id="RHEA:10748"/>
        <dbReference type="ChEBI" id="CHEBI:15377"/>
        <dbReference type="ChEBI" id="CHEBI:15378"/>
        <dbReference type="ChEBI" id="CHEBI:16526"/>
        <dbReference type="ChEBI" id="CHEBI:17544"/>
        <dbReference type="EC" id="4.2.1.1"/>
    </reaction>
</comment>
<dbReference type="PROSITE" id="PS51257">
    <property type="entry name" value="PROKAR_LIPOPROTEIN"/>
    <property type="match status" value="1"/>
</dbReference>
<dbReference type="SUPFAM" id="SSF51069">
    <property type="entry name" value="Carbonic anhydrase"/>
    <property type="match status" value="1"/>
</dbReference>
<dbReference type="OrthoDB" id="5327615at2"/>
<reference evidence="12 13" key="1">
    <citation type="submission" date="2018-03" db="EMBL/GenBank/DDBJ databases">
        <title>Genomic Encyclopedia of Archaeal and Bacterial Type Strains, Phase II (KMG-II): from individual species to whole genera.</title>
        <authorList>
            <person name="Goeker M."/>
        </authorList>
    </citation>
    <scope>NUCLEOTIDE SEQUENCE [LARGE SCALE GENOMIC DNA]</scope>
    <source>
        <strain evidence="12 13">DSM 28229</strain>
    </source>
</reference>
<dbReference type="CDD" id="cd03124">
    <property type="entry name" value="alpha_CA_prokaryotic_like"/>
    <property type="match status" value="1"/>
</dbReference>
<evidence type="ECO:0000313" key="12">
    <source>
        <dbReference type="EMBL" id="PWJ44377.1"/>
    </source>
</evidence>
<evidence type="ECO:0000256" key="3">
    <source>
        <dbReference type="ARBA" id="ARBA00010718"/>
    </source>
</evidence>
<evidence type="ECO:0000256" key="4">
    <source>
        <dbReference type="ARBA" id="ARBA00012925"/>
    </source>
</evidence>
<keyword evidence="6 10" id="KW-0479">Metal-binding</keyword>
<comment type="similarity">
    <text evidence="3 10">Belongs to the alpha-carbonic anhydrase family.</text>
</comment>
<dbReference type="RefSeq" id="WP_109615870.1">
    <property type="nucleotide sequence ID" value="NZ_QGDO01000001.1"/>
</dbReference>
<proteinExistence type="inferred from homology"/>
<dbReference type="GO" id="GO:0004089">
    <property type="term" value="F:carbonate dehydratase activity"/>
    <property type="evidence" value="ECO:0007669"/>
    <property type="project" value="UniProtKB-UniRule"/>
</dbReference>
<feature type="domain" description="Alpha-carbonic anhydrase" evidence="11">
    <location>
        <begin position="22"/>
        <end position="256"/>
    </location>
</feature>
<comment type="function">
    <text evidence="2 10">Reversible hydration of carbon dioxide.</text>
</comment>
<keyword evidence="8 10" id="KW-0456">Lyase</keyword>
<dbReference type="EMBL" id="QGDO01000001">
    <property type="protein sequence ID" value="PWJ44377.1"/>
    <property type="molecule type" value="Genomic_DNA"/>
</dbReference>
<sequence>MKKVIFTAILAAFMVSCGEDHTEHGEHDAHGTESKSLYAFADIEHGKAQSPINIVTSEAKTGKHTISLGCKSAHAIDVVNKGHTIQLDFEKGAPTTFDGKDYNFVQCHFHTPSEHLIDGMTYPMEMHLVHTRTNDENPEQTDYLVVGIMFKMGQENRMIKEFLNKVPKKAHEKEMVDKDGIYLSECASGHESALEDLHYYHYQGSLTTPPYTETVEWLVIKDTFEASQAQIEKINAIEGNNARHVQPMCSRPVDAN</sequence>
<dbReference type="EC" id="4.2.1.1" evidence="4 10"/>
<keyword evidence="7 10" id="KW-0862">Zinc</keyword>
<dbReference type="GO" id="GO:0008270">
    <property type="term" value="F:zinc ion binding"/>
    <property type="evidence" value="ECO:0007669"/>
    <property type="project" value="UniProtKB-UniRule"/>
</dbReference>
<dbReference type="InterPro" id="IPR018338">
    <property type="entry name" value="Carbonic_anhydrase_a-class_CS"/>
</dbReference>
<comment type="caution">
    <text evidence="12">The sequence shown here is derived from an EMBL/GenBank/DDBJ whole genome shotgun (WGS) entry which is preliminary data.</text>
</comment>
<comment type="cofactor">
    <cofactor evidence="1 10">
        <name>Zn(2+)</name>
        <dbReference type="ChEBI" id="CHEBI:29105"/>
    </cofactor>
</comment>
<evidence type="ECO:0000256" key="5">
    <source>
        <dbReference type="ARBA" id="ARBA00014628"/>
    </source>
</evidence>
<evidence type="ECO:0000313" key="13">
    <source>
        <dbReference type="Proteomes" id="UP000245535"/>
    </source>
</evidence>
<dbReference type="InterPro" id="IPR001148">
    <property type="entry name" value="CA_dom"/>
</dbReference>
<accession>A0A316A3R7</accession>